<evidence type="ECO:0000259" key="9">
    <source>
        <dbReference type="Pfam" id="PF02225"/>
    </source>
</evidence>
<dbReference type="InterPro" id="IPR003137">
    <property type="entry name" value="PA_domain"/>
</dbReference>
<name>A0A212FES5_DANPL</name>
<keyword evidence="2" id="KW-0812">Transmembrane</keyword>
<dbReference type="CDD" id="cd02123">
    <property type="entry name" value="PA_C_RZF_like"/>
    <property type="match status" value="1"/>
</dbReference>
<evidence type="ECO:0000256" key="3">
    <source>
        <dbReference type="ARBA" id="ARBA00022723"/>
    </source>
</evidence>
<reference evidence="10 11" key="1">
    <citation type="journal article" date="2011" name="Cell">
        <title>The monarch butterfly genome yields insights into long-distance migration.</title>
        <authorList>
            <person name="Zhan S."/>
            <person name="Merlin C."/>
            <person name="Boore J.L."/>
            <person name="Reppert S.M."/>
        </authorList>
    </citation>
    <scope>NUCLEOTIDE SEQUENCE [LARGE SCALE GENOMIC DNA]</scope>
    <source>
        <strain evidence="10">F-2</strain>
    </source>
</reference>
<evidence type="ECO:0000313" key="11">
    <source>
        <dbReference type="Proteomes" id="UP000007151"/>
    </source>
</evidence>
<keyword evidence="4" id="KW-0863">Zinc-finger</keyword>
<evidence type="ECO:0000256" key="8">
    <source>
        <dbReference type="SAM" id="SignalP"/>
    </source>
</evidence>
<evidence type="ECO:0000256" key="5">
    <source>
        <dbReference type="ARBA" id="ARBA00022833"/>
    </source>
</evidence>
<dbReference type="Proteomes" id="UP000007151">
    <property type="component" value="Unassembled WGS sequence"/>
</dbReference>
<dbReference type="GO" id="GO:0008270">
    <property type="term" value="F:zinc ion binding"/>
    <property type="evidence" value="ECO:0007669"/>
    <property type="project" value="UniProtKB-KW"/>
</dbReference>
<evidence type="ECO:0000256" key="1">
    <source>
        <dbReference type="ARBA" id="ARBA00004370"/>
    </source>
</evidence>
<proteinExistence type="predicted"/>
<dbReference type="SUPFAM" id="SSF52025">
    <property type="entry name" value="PA domain"/>
    <property type="match status" value="1"/>
</dbReference>
<keyword evidence="5" id="KW-0862">Zinc</keyword>
<accession>A0A212FES5</accession>
<sequence>MQHASHFCLTAVLSVLTSVHGNVIVYTQELPHTIAEEFLDVPASFGPEVPADGLRGYLVAGEPRDGCSVLEKPPLDENFTGKWVVLIARYNCSFEVKIRNAQEAGFDCAIVHNVNSSELGELHAKQRKKL</sequence>
<feature type="chain" id="PRO_5012758531" evidence="8">
    <location>
        <begin position="22"/>
        <end position="130"/>
    </location>
</feature>
<dbReference type="AlphaFoldDB" id="A0A212FES5"/>
<keyword evidence="3" id="KW-0479">Metal-binding</keyword>
<keyword evidence="11" id="KW-1185">Reference proteome</keyword>
<organism evidence="10 11">
    <name type="scientific">Danaus plexippus plexippus</name>
    <dbReference type="NCBI Taxonomy" id="278856"/>
    <lineage>
        <taxon>Eukaryota</taxon>
        <taxon>Metazoa</taxon>
        <taxon>Ecdysozoa</taxon>
        <taxon>Arthropoda</taxon>
        <taxon>Hexapoda</taxon>
        <taxon>Insecta</taxon>
        <taxon>Pterygota</taxon>
        <taxon>Neoptera</taxon>
        <taxon>Endopterygota</taxon>
        <taxon>Lepidoptera</taxon>
        <taxon>Glossata</taxon>
        <taxon>Ditrysia</taxon>
        <taxon>Papilionoidea</taxon>
        <taxon>Nymphalidae</taxon>
        <taxon>Danainae</taxon>
        <taxon>Danaini</taxon>
        <taxon>Danaina</taxon>
        <taxon>Danaus</taxon>
        <taxon>Danaus</taxon>
    </lineage>
</organism>
<dbReference type="EMBL" id="AGBW02008909">
    <property type="protein sequence ID" value="OWR52220.1"/>
    <property type="molecule type" value="Genomic_DNA"/>
</dbReference>
<dbReference type="eggNOG" id="KOG4628">
    <property type="taxonomic scope" value="Eukaryota"/>
</dbReference>
<keyword evidence="8" id="KW-0732">Signal</keyword>
<dbReference type="Pfam" id="PF02225">
    <property type="entry name" value="PA"/>
    <property type="match status" value="1"/>
</dbReference>
<feature type="signal peptide" evidence="8">
    <location>
        <begin position="1"/>
        <end position="21"/>
    </location>
</feature>
<keyword evidence="7" id="KW-0472">Membrane</keyword>
<dbReference type="InterPro" id="IPR044744">
    <property type="entry name" value="ZNRF4/RNF13/RNF167_PA"/>
</dbReference>
<keyword evidence="6" id="KW-1133">Transmembrane helix</keyword>
<comment type="subcellular location">
    <subcellularLocation>
        <location evidence="1">Membrane</location>
    </subcellularLocation>
</comment>
<evidence type="ECO:0000256" key="2">
    <source>
        <dbReference type="ARBA" id="ARBA00022692"/>
    </source>
</evidence>
<evidence type="ECO:0000256" key="6">
    <source>
        <dbReference type="ARBA" id="ARBA00022989"/>
    </source>
</evidence>
<protein>
    <submittedName>
        <fullName evidence="10">RING finger protein 13</fullName>
    </submittedName>
</protein>
<dbReference type="InParanoid" id="A0A212FES5"/>
<feature type="domain" description="PA" evidence="9">
    <location>
        <begin position="56"/>
        <end position="117"/>
    </location>
</feature>
<dbReference type="InterPro" id="IPR046450">
    <property type="entry name" value="PA_dom_sf"/>
</dbReference>
<dbReference type="STRING" id="278856.A0A212FES5"/>
<dbReference type="GO" id="GO:0016020">
    <property type="term" value="C:membrane"/>
    <property type="evidence" value="ECO:0007669"/>
    <property type="project" value="UniProtKB-SubCell"/>
</dbReference>
<dbReference type="KEGG" id="dpl:KGM_202163"/>
<evidence type="ECO:0000256" key="7">
    <source>
        <dbReference type="ARBA" id="ARBA00023136"/>
    </source>
</evidence>
<dbReference type="GO" id="GO:0005737">
    <property type="term" value="C:cytoplasm"/>
    <property type="evidence" value="ECO:0007669"/>
    <property type="project" value="UniProtKB-ARBA"/>
</dbReference>
<evidence type="ECO:0000313" key="10">
    <source>
        <dbReference type="EMBL" id="OWR52220.1"/>
    </source>
</evidence>
<dbReference type="Gene3D" id="3.50.30.30">
    <property type="match status" value="1"/>
</dbReference>
<gene>
    <name evidence="10" type="ORF">KGM_202163</name>
</gene>
<comment type="caution">
    <text evidence="10">The sequence shown here is derived from an EMBL/GenBank/DDBJ whole genome shotgun (WGS) entry which is preliminary data.</text>
</comment>
<evidence type="ECO:0000256" key="4">
    <source>
        <dbReference type="ARBA" id="ARBA00022771"/>
    </source>
</evidence>